<dbReference type="SMART" id="SM00513">
    <property type="entry name" value="SAP"/>
    <property type="match status" value="2"/>
</dbReference>
<dbReference type="AlphaFoldDB" id="A0A0A9HKP2"/>
<keyword evidence="2" id="KW-0812">Transmembrane</keyword>
<keyword evidence="2" id="KW-1133">Transmembrane helix</keyword>
<proteinExistence type="predicted"/>
<name>A0A0A9HKP2_ARUDO</name>
<sequence length="198" mass="20859">MSARLRLEELRGLDASGNKPALVRRLDSAIHKEEKGAVAAAAKVADGDGADGVIMDGDANGDNKRKRKRAGDGEEEGNGDASLEAAKLEGMGYRELQGLAKALGLAANGTKKELLERLISSPANAVAVADGGVQGKKGAAKGGDGEVEEEVKKEKMIKATKKGAAVLDQHIPDHIKMTYHVLQVVHGFILLLIFLYLL</sequence>
<feature type="region of interest" description="Disordered" evidence="1">
    <location>
        <begin position="48"/>
        <end position="80"/>
    </location>
</feature>
<dbReference type="InterPro" id="IPR003034">
    <property type="entry name" value="SAP_dom"/>
</dbReference>
<protein>
    <submittedName>
        <fullName evidence="4">PRP2A</fullName>
    </submittedName>
</protein>
<organism evidence="4">
    <name type="scientific">Arundo donax</name>
    <name type="common">Giant reed</name>
    <name type="synonym">Donax arundinaceus</name>
    <dbReference type="NCBI Taxonomy" id="35708"/>
    <lineage>
        <taxon>Eukaryota</taxon>
        <taxon>Viridiplantae</taxon>
        <taxon>Streptophyta</taxon>
        <taxon>Embryophyta</taxon>
        <taxon>Tracheophyta</taxon>
        <taxon>Spermatophyta</taxon>
        <taxon>Magnoliopsida</taxon>
        <taxon>Liliopsida</taxon>
        <taxon>Poales</taxon>
        <taxon>Poaceae</taxon>
        <taxon>PACMAD clade</taxon>
        <taxon>Arundinoideae</taxon>
        <taxon>Arundineae</taxon>
        <taxon>Arundo</taxon>
    </lineage>
</organism>
<evidence type="ECO:0000256" key="1">
    <source>
        <dbReference type="SAM" id="MobiDB-lite"/>
    </source>
</evidence>
<reference evidence="4" key="2">
    <citation type="journal article" date="2015" name="Data Brief">
        <title>Shoot transcriptome of the giant reed, Arundo donax.</title>
        <authorList>
            <person name="Barrero R.A."/>
            <person name="Guerrero F.D."/>
            <person name="Moolhuijzen P."/>
            <person name="Goolsby J.A."/>
            <person name="Tidwell J."/>
            <person name="Bellgard S.E."/>
            <person name="Bellgard M.I."/>
        </authorList>
    </citation>
    <scope>NUCLEOTIDE SEQUENCE</scope>
    <source>
        <tissue evidence="4">Shoot tissue taken approximately 20 cm above the soil surface</tissue>
    </source>
</reference>
<evidence type="ECO:0000256" key="2">
    <source>
        <dbReference type="SAM" id="Phobius"/>
    </source>
</evidence>
<feature type="transmembrane region" description="Helical" evidence="2">
    <location>
        <begin position="179"/>
        <end position="197"/>
    </location>
</feature>
<dbReference type="PROSITE" id="PS50800">
    <property type="entry name" value="SAP"/>
    <property type="match status" value="1"/>
</dbReference>
<dbReference type="EMBL" id="GBRH01164443">
    <property type="protein sequence ID" value="JAE33453.1"/>
    <property type="molecule type" value="Transcribed_RNA"/>
</dbReference>
<dbReference type="Pfam" id="PF02037">
    <property type="entry name" value="SAP"/>
    <property type="match status" value="1"/>
</dbReference>
<accession>A0A0A9HKP2</accession>
<keyword evidence="2" id="KW-0472">Membrane</keyword>
<evidence type="ECO:0000259" key="3">
    <source>
        <dbReference type="PROSITE" id="PS50800"/>
    </source>
</evidence>
<reference evidence="4" key="1">
    <citation type="submission" date="2014-09" db="EMBL/GenBank/DDBJ databases">
        <authorList>
            <person name="Magalhaes I.L.F."/>
            <person name="Oliveira U."/>
            <person name="Santos F.R."/>
            <person name="Vidigal T.H.D.A."/>
            <person name="Brescovit A.D."/>
            <person name="Santos A.J."/>
        </authorList>
    </citation>
    <scope>NUCLEOTIDE SEQUENCE</scope>
    <source>
        <tissue evidence="4">Shoot tissue taken approximately 20 cm above the soil surface</tissue>
    </source>
</reference>
<feature type="domain" description="SAP" evidence="3">
    <location>
        <begin position="88"/>
        <end position="122"/>
    </location>
</feature>
<evidence type="ECO:0000313" key="4">
    <source>
        <dbReference type="EMBL" id="JAE33453.1"/>
    </source>
</evidence>